<dbReference type="GO" id="GO:0002949">
    <property type="term" value="P:tRNA threonylcarbamoyladenosine modification"/>
    <property type="evidence" value="ECO:0007669"/>
    <property type="project" value="UniProtKB-UniRule"/>
</dbReference>
<evidence type="ECO:0000256" key="8">
    <source>
        <dbReference type="HAMAP-Rule" id="MF_01445"/>
    </source>
</evidence>
<evidence type="ECO:0000313" key="10">
    <source>
        <dbReference type="EMBL" id="MBK9981581.1"/>
    </source>
</evidence>
<protein>
    <recommendedName>
        <fullName evidence="8">tRNA N6-adenosine threonylcarbamoyltransferase</fullName>
        <ecNumber evidence="8">2.3.1.234</ecNumber>
    </recommendedName>
    <alternativeName>
        <fullName evidence="8">N6-L-threonylcarbamoyladenine synthase</fullName>
        <shortName evidence="8">t(6)A synthase</shortName>
    </alternativeName>
    <alternativeName>
        <fullName evidence="8">t(6)A37 threonylcarbamoyladenosine biosynthesis protein TsaD</fullName>
    </alternativeName>
    <alternativeName>
        <fullName evidence="8">tRNA threonylcarbamoyladenosine biosynthesis protein TsaD</fullName>
    </alternativeName>
</protein>
<dbReference type="InterPro" id="IPR017860">
    <property type="entry name" value="Peptidase_M22_CS"/>
</dbReference>
<dbReference type="InterPro" id="IPR022450">
    <property type="entry name" value="TsaD"/>
</dbReference>
<dbReference type="InterPro" id="IPR000905">
    <property type="entry name" value="Gcp-like_dom"/>
</dbReference>
<feature type="binding site" evidence="8">
    <location>
        <position position="305"/>
    </location>
    <ligand>
        <name>Fe cation</name>
        <dbReference type="ChEBI" id="CHEBI:24875"/>
    </ligand>
</feature>
<dbReference type="EMBL" id="JADKGY010000001">
    <property type="protein sequence ID" value="MBK9981581.1"/>
    <property type="molecule type" value="Genomic_DNA"/>
</dbReference>
<evidence type="ECO:0000256" key="6">
    <source>
        <dbReference type="ARBA" id="ARBA00023315"/>
    </source>
</evidence>
<keyword evidence="4 8" id="KW-0479">Metal-binding</keyword>
<feature type="binding site" evidence="8">
    <location>
        <position position="114"/>
    </location>
    <ligand>
        <name>Fe cation</name>
        <dbReference type="ChEBI" id="CHEBI:24875"/>
    </ligand>
</feature>
<evidence type="ECO:0000256" key="3">
    <source>
        <dbReference type="ARBA" id="ARBA00022694"/>
    </source>
</evidence>
<dbReference type="Gene3D" id="3.30.420.40">
    <property type="match status" value="2"/>
</dbReference>
<sequence length="336" mass="36138">MNISSARLLAIESSCDDTSAAVLQDGLILSNIVSSQAIHAKYGGIVPEVASRMHQENITLVVDAALLKAGVELSSMDAIACTAGPGLLGSLTVGISFAKALALSLDIPFISINHMKAHVLSHFIDDPKPAFPFLCLTVSGGHTQIVLARDYNEMEVLGQTRDDAAGEAFDKSGKIIGLSYPAGPEIDRLASLGNPVYPFPIPQIDGLDFSFSGLKTAIMYFIRDEVKKNPDFITQHLNDICASIQHAIVEILARKILTASKHYGINEIGIAGGVAANSGLRKRFTELGKEHKWNLYFPAMQYCTDNAGMIAIAGYYQYLEGNFSSLDTAPFVRGMD</sequence>
<evidence type="ECO:0000256" key="5">
    <source>
        <dbReference type="ARBA" id="ARBA00023004"/>
    </source>
</evidence>
<keyword evidence="6 8" id="KW-0012">Acyltransferase</keyword>
<dbReference type="GO" id="GO:0005737">
    <property type="term" value="C:cytoplasm"/>
    <property type="evidence" value="ECO:0007669"/>
    <property type="project" value="UniProtKB-SubCell"/>
</dbReference>
<evidence type="ECO:0000256" key="7">
    <source>
        <dbReference type="ARBA" id="ARBA00048117"/>
    </source>
</evidence>
<evidence type="ECO:0000259" key="9">
    <source>
        <dbReference type="Pfam" id="PF00814"/>
    </source>
</evidence>
<dbReference type="NCBIfam" id="TIGR03723">
    <property type="entry name" value="T6A_TsaD_YgjD"/>
    <property type="match status" value="1"/>
</dbReference>
<dbReference type="NCBIfam" id="TIGR00329">
    <property type="entry name" value="gcp_kae1"/>
    <property type="match status" value="1"/>
</dbReference>
<accession>A0A9D7XP27</accession>
<comment type="cofactor">
    <cofactor evidence="8">
        <name>Fe(2+)</name>
        <dbReference type="ChEBI" id="CHEBI:29033"/>
    </cofactor>
    <text evidence="8">Binds 1 Fe(2+) ion per subunit.</text>
</comment>
<comment type="subcellular location">
    <subcellularLocation>
        <location evidence="8">Cytoplasm</location>
    </subcellularLocation>
</comment>
<dbReference type="Pfam" id="PF00814">
    <property type="entry name" value="TsaD"/>
    <property type="match status" value="1"/>
</dbReference>
<keyword evidence="1 8" id="KW-0963">Cytoplasm</keyword>
<reference evidence="10 11" key="1">
    <citation type="submission" date="2020-10" db="EMBL/GenBank/DDBJ databases">
        <title>Connecting structure to function with the recovery of over 1000 high-quality activated sludge metagenome-assembled genomes encoding full-length rRNA genes using long-read sequencing.</title>
        <authorList>
            <person name="Singleton C.M."/>
            <person name="Petriglieri F."/>
            <person name="Kristensen J.M."/>
            <person name="Kirkegaard R.H."/>
            <person name="Michaelsen T.Y."/>
            <person name="Andersen M.H."/>
            <person name="Karst S.M."/>
            <person name="Dueholm M.S."/>
            <person name="Nielsen P.H."/>
            <person name="Albertsen M."/>
        </authorList>
    </citation>
    <scope>NUCLEOTIDE SEQUENCE [LARGE SCALE GENOMIC DNA]</scope>
    <source>
        <strain evidence="10">Ribe_18-Q3-R11-54_MAXAC.273</strain>
    </source>
</reference>
<keyword evidence="5 8" id="KW-0408">Iron</keyword>
<evidence type="ECO:0000313" key="11">
    <source>
        <dbReference type="Proteomes" id="UP000808337"/>
    </source>
</evidence>
<feature type="binding site" evidence="8">
    <location>
        <position position="118"/>
    </location>
    <ligand>
        <name>Fe cation</name>
        <dbReference type="ChEBI" id="CHEBI:24875"/>
    </ligand>
</feature>
<comment type="catalytic activity">
    <reaction evidence="7 8">
        <text>L-threonylcarbamoyladenylate + adenosine(37) in tRNA = N(6)-L-threonylcarbamoyladenosine(37) in tRNA + AMP + H(+)</text>
        <dbReference type="Rhea" id="RHEA:37059"/>
        <dbReference type="Rhea" id="RHEA-COMP:10162"/>
        <dbReference type="Rhea" id="RHEA-COMP:10163"/>
        <dbReference type="ChEBI" id="CHEBI:15378"/>
        <dbReference type="ChEBI" id="CHEBI:73682"/>
        <dbReference type="ChEBI" id="CHEBI:74411"/>
        <dbReference type="ChEBI" id="CHEBI:74418"/>
        <dbReference type="ChEBI" id="CHEBI:456215"/>
        <dbReference type="EC" id="2.3.1.234"/>
    </reaction>
</comment>
<feature type="binding site" evidence="8">
    <location>
        <position position="183"/>
    </location>
    <ligand>
        <name>substrate</name>
    </ligand>
</feature>
<gene>
    <name evidence="8 10" type="primary">tsaD</name>
    <name evidence="10" type="ORF">IPP15_04010</name>
</gene>
<dbReference type="SUPFAM" id="SSF53067">
    <property type="entry name" value="Actin-like ATPase domain"/>
    <property type="match status" value="2"/>
</dbReference>
<dbReference type="GO" id="GO:0005506">
    <property type="term" value="F:iron ion binding"/>
    <property type="evidence" value="ECO:0007669"/>
    <property type="project" value="UniProtKB-UniRule"/>
</dbReference>
<keyword evidence="2 8" id="KW-0808">Transferase</keyword>
<dbReference type="Proteomes" id="UP000808337">
    <property type="component" value="Unassembled WGS sequence"/>
</dbReference>
<dbReference type="AlphaFoldDB" id="A0A9D7XP27"/>
<name>A0A9D7XP27_9BACT</name>
<keyword evidence="3 8" id="KW-0819">tRNA processing</keyword>
<evidence type="ECO:0000256" key="1">
    <source>
        <dbReference type="ARBA" id="ARBA00022490"/>
    </source>
</evidence>
<dbReference type="EC" id="2.3.1.234" evidence="8"/>
<feature type="binding site" evidence="8">
    <location>
        <begin position="137"/>
        <end position="141"/>
    </location>
    <ligand>
        <name>substrate</name>
    </ligand>
</feature>
<dbReference type="PRINTS" id="PR00789">
    <property type="entry name" value="OSIALOPTASE"/>
</dbReference>
<feature type="domain" description="Gcp-like" evidence="9">
    <location>
        <begin position="28"/>
        <end position="311"/>
    </location>
</feature>
<comment type="function">
    <text evidence="8">Required for the formation of a threonylcarbamoyl group on adenosine at position 37 (t(6)A37) in tRNAs that read codons beginning with adenine. Is involved in the transfer of the threonylcarbamoyl moiety of threonylcarbamoyl-AMP (TC-AMP) to the N6 group of A37, together with TsaE and TsaB. TsaD likely plays a direct catalytic role in this reaction.</text>
</comment>
<dbReference type="CDD" id="cd24133">
    <property type="entry name" value="ASKHA_NBD_TsaD_bac"/>
    <property type="match status" value="1"/>
</dbReference>
<dbReference type="InterPro" id="IPR017861">
    <property type="entry name" value="KAE1/TsaD"/>
</dbReference>
<evidence type="ECO:0000256" key="2">
    <source>
        <dbReference type="ARBA" id="ARBA00022679"/>
    </source>
</evidence>
<dbReference type="InterPro" id="IPR043129">
    <property type="entry name" value="ATPase_NBD"/>
</dbReference>
<feature type="binding site" evidence="8">
    <location>
        <position position="277"/>
    </location>
    <ligand>
        <name>substrate</name>
    </ligand>
</feature>
<dbReference type="PROSITE" id="PS01016">
    <property type="entry name" value="GLYCOPROTEASE"/>
    <property type="match status" value="1"/>
</dbReference>
<comment type="similarity">
    <text evidence="8">Belongs to the KAE1 / TsaD family.</text>
</comment>
<dbReference type="HAMAP" id="MF_01445">
    <property type="entry name" value="TsaD"/>
    <property type="match status" value="1"/>
</dbReference>
<dbReference type="PANTHER" id="PTHR11735">
    <property type="entry name" value="TRNA N6-ADENOSINE THREONYLCARBAMOYLTRANSFERASE"/>
    <property type="match status" value="1"/>
</dbReference>
<dbReference type="GO" id="GO:0061711">
    <property type="term" value="F:tRNA N(6)-L-threonylcarbamoyladenine synthase activity"/>
    <property type="evidence" value="ECO:0007669"/>
    <property type="project" value="UniProtKB-EC"/>
</dbReference>
<organism evidence="10 11">
    <name type="scientific">Candidatus Opimibacter skivensis</name>
    <dbReference type="NCBI Taxonomy" id="2982028"/>
    <lineage>
        <taxon>Bacteria</taxon>
        <taxon>Pseudomonadati</taxon>
        <taxon>Bacteroidota</taxon>
        <taxon>Saprospiria</taxon>
        <taxon>Saprospirales</taxon>
        <taxon>Saprospiraceae</taxon>
        <taxon>Candidatus Opimibacter</taxon>
    </lineage>
</organism>
<dbReference type="FunFam" id="3.30.420.40:FF:000040">
    <property type="entry name" value="tRNA N6-adenosine threonylcarbamoyltransferase"/>
    <property type="match status" value="1"/>
</dbReference>
<dbReference type="PANTHER" id="PTHR11735:SF6">
    <property type="entry name" value="TRNA N6-ADENOSINE THREONYLCARBAMOYLTRANSFERASE, MITOCHONDRIAL"/>
    <property type="match status" value="1"/>
</dbReference>
<comment type="caution">
    <text evidence="10">The sequence shown here is derived from an EMBL/GenBank/DDBJ whole genome shotgun (WGS) entry which is preliminary data.</text>
</comment>
<evidence type="ECO:0000256" key="4">
    <source>
        <dbReference type="ARBA" id="ARBA00022723"/>
    </source>
</evidence>
<feature type="binding site" evidence="8">
    <location>
        <position position="170"/>
    </location>
    <ligand>
        <name>substrate</name>
    </ligand>
</feature>
<feature type="binding site" evidence="8">
    <location>
        <position position="187"/>
    </location>
    <ligand>
        <name>substrate</name>
    </ligand>
</feature>
<proteinExistence type="inferred from homology"/>